<keyword evidence="6" id="KW-1185">Reference proteome</keyword>
<name>A0A9W8Z962_9PLEO</name>
<comment type="similarity">
    <text evidence="1">Belongs to the Gfa family.</text>
</comment>
<feature type="domain" description="CENP-V/GFA" evidence="4">
    <location>
        <begin position="26"/>
        <end position="142"/>
    </location>
</feature>
<reference evidence="5" key="1">
    <citation type="submission" date="2022-10" db="EMBL/GenBank/DDBJ databases">
        <title>Tapping the CABI collections for fungal endophytes: first genome assemblies for Collariella, Neodidymelliopsis, Ascochyta clinopodiicola, Didymella pomorum, Didymosphaeria variabile, Neocosmospora piperis and Neocucurbitaria cava.</title>
        <authorList>
            <person name="Hill R."/>
        </authorList>
    </citation>
    <scope>NUCLEOTIDE SEQUENCE</scope>
    <source>
        <strain evidence="5">IMI 355091</strain>
    </source>
</reference>
<evidence type="ECO:0000259" key="4">
    <source>
        <dbReference type="PROSITE" id="PS51891"/>
    </source>
</evidence>
<sequence>MAELNDAQRAFIASLPSFDPTSTSVHAASCHCGAIQYTITLSPPLSAQKVGSCSCTICTKNGYLFLYPRRQDLVVHKGEDALKSYQFGKRQLLHRFCVECGSSVWHDPRLWMLGEVVPDLLGVNVRMIKGVKVEELDVARFDGYANYPFIGESAHLRETTTP</sequence>
<dbReference type="EMBL" id="JAPEVA010000083">
    <property type="protein sequence ID" value="KAJ4400811.1"/>
    <property type="molecule type" value="Genomic_DNA"/>
</dbReference>
<keyword evidence="3" id="KW-0862">Zinc</keyword>
<organism evidence="5 6">
    <name type="scientific">Didymella pomorum</name>
    <dbReference type="NCBI Taxonomy" id="749634"/>
    <lineage>
        <taxon>Eukaryota</taxon>
        <taxon>Fungi</taxon>
        <taxon>Dikarya</taxon>
        <taxon>Ascomycota</taxon>
        <taxon>Pezizomycotina</taxon>
        <taxon>Dothideomycetes</taxon>
        <taxon>Pleosporomycetidae</taxon>
        <taxon>Pleosporales</taxon>
        <taxon>Pleosporineae</taxon>
        <taxon>Didymellaceae</taxon>
        <taxon>Didymella</taxon>
    </lineage>
</organism>
<proteinExistence type="inferred from homology"/>
<dbReference type="SUPFAM" id="SSF51316">
    <property type="entry name" value="Mss4-like"/>
    <property type="match status" value="1"/>
</dbReference>
<dbReference type="Pfam" id="PF04828">
    <property type="entry name" value="GFA"/>
    <property type="match status" value="1"/>
</dbReference>
<evidence type="ECO:0000256" key="3">
    <source>
        <dbReference type="ARBA" id="ARBA00022833"/>
    </source>
</evidence>
<evidence type="ECO:0000256" key="2">
    <source>
        <dbReference type="ARBA" id="ARBA00022723"/>
    </source>
</evidence>
<protein>
    <recommendedName>
        <fullName evidence="4">CENP-V/GFA domain-containing protein</fullName>
    </recommendedName>
</protein>
<gene>
    <name evidence="5" type="ORF">N0V91_008442</name>
</gene>
<dbReference type="InterPro" id="IPR052355">
    <property type="entry name" value="CENP-V-like"/>
</dbReference>
<evidence type="ECO:0000256" key="1">
    <source>
        <dbReference type="ARBA" id="ARBA00005495"/>
    </source>
</evidence>
<accession>A0A9W8Z962</accession>
<dbReference type="PROSITE" id="PS51891">
    <property type="entry name" value="CENP_V_GFA"/>
    <property type="match status" value="1"/>
</dbReference>
<dbReference type="GO" id="GO:0016846">
    <property type="term" value="F:carbon-sulfur lyase activity"/>
    <property type="evidence" value="ECO:0007669"/>
    <property type="project" value="InterPro"/>
</dbReference>
<dbReference type="PANTHER" id="PTHR28620:SF1">
    <property type="entry name" value="CENP-V_GFA DOMAIN-CONTAINING PROTEIN"/>
    <property type="match status" value="1"/>
</dbReference>
<dbReference type="GO" id="GO:0046872">
    <property type="term" value="F:metal ion binding"/>
    <property type="evidence" value="ECO:0007669"/>
    <property type="project" value="UniProtKB-KW"/>
</dbReference>
<evidence type="ECO:0000313" key="5">
    <source>
        <dbReference type="EMBL" id="KAJ4400811.1"/>
    </source>
</evidence>
<dbReference type="InterPro" id="IPR011057">
    <property type="entry name" value="Mss4-like_sf"/>
</dbReference>
<dbReference type="Gene3D" id="2.170.150.70">
    <property type="match status" value="1"/>
</dbReference>
<dbReference type="PANTHER" id="PTHR28620">
    <property type="entry name" value="CENTROMERE PROTEIN V"/>
    <property type="match status" value="1"/>
</dbReference>
<dbReference type="InterPro" id="IPR006913">
    <property type="entry name" value="CENP-V/GFA"/>
</dbReference>
<comment type="caution">
    <text evidence="5">The sequence shown here is derived from an EMBL/GenBank/DDBJ whole genome shotgun (WGS) entry which is preliminary data.</text>
</comment>
<dbReference type="OrthoDB" id="2993351at2759"/>
<keyword evidence="2" id="KW-0479">Metal-binding</keyword>
<dbReference type="AlphaFoldDB" id="A0A9W8Z962"/>
<dbReference type="Proteomes" id="UP001140510">
    <property type="component" value="Unassembled WGS sequence"/>
</dbReference>
<evidence type="ECO:0000313" key="6">
    <source>
        <dbReference type="Proteomes" id="UP001140510"/>
    </source>
</evidence>